<evidence type="ECO:0000313" key="2">
    <source>
        <dbReference type="Proteomes" id="UP000274822"/>
    </source>
</evidence>
<keyword evidence="2" id="KW-1185">Reference proteome</keyword>
<organism evidence="1 2">
    <name type="scientific">Jimgerdemannia flammicorona</name>
    <dbReference type="NCBI Taxonomy" id="994334"/>
    <lineage>
        <taxon>Eukaryota</taxon>
        <taxon>Fungi</taxon>
        <taxon>Fungi incertae sedis</taxon>
        <taxon>Mucoromycota</taxon>
        <taxon>Mucoromycotina</taxon>
        <taxon>Endogonomycetes</taxon>
        <taxon>Endogonales</taxon>
        <taxon>Endogonaceae</taxon>
        <taxon>Jimgerdemannia</taxon>
    </lineage>
</organism>
<gene>
    <name evidence="1" type="ORF">BC938DRAFT_476577</name>
</gene>
<dbReference type="AlphaFoldDB" id="A0A433QQC5"/>
<protein>
    <submittedName>
        <fullName evidence="1">Uncharacterized protein</fullName>
    </submittedName>
</protein>
<proteinExistence type="predicted"/>
<accession>A0A433QQC5</accession>
<dbReference type="Proteomes" id="UP000274822">
    <property type="component" value="Unassembled WGS sequence"/>
</dbReference>
<dbReference type="EMBL" id="RBNJ01002429">
    <property type="protein sequence ID" value="RUS31985.1"/>
    <property type="molecule type" value="Genomic_DNA"/>
</dbReference>
<reference evidence="1 2" key="1">
    <citation type="journal article" date="2018" name="New Phytol.">
        <title>Phylogenomics of Endogonaceae and evolution of mycorrhizas within Mucoromycota.</title>
        <authorList>
            <person name="Chang Y."/>
            <person name="Desiro A."/>
            <person name="Na H."/>
            <person name="Sandor L."/>
            <person name="Lipzen A."/>
            <person name="Clum A."/>
            <person name="Barry K."/>
            <person name="Grigoriev I.V."/>
            <person name="Martin F.M."/>
            <person name="Stajich J.E."/>
            <person name="Smith M.E."/>
            <person name="Bonito G."/>
            <person name="Spatafora J.W."/>
        </authorList>
    </citation>
    <scope>NUCLEOTIDE SEQUENCE [LARGE SCALE GENOMIC DNA]</scope>
    <source>
        <strain evidence="1 2">AD002</strain>
    </source>
</reference>
<sequence>MMILVWGVLEHYDLLHLHKMAGGATYTRVYRFMDPQVSPLRGWVGKWDGEEGAFKKWAVIQGVLKFLDI</sequence>
<name>A0A433QQC5_9FUNG</name>
<evidence type="ECO:0000313" key="1">
    <source>
        <dbReference type="EMBL" id="RUS31985.1"/>
    </source>
</evidence>
<comment type="caution">
    <text evidence="1">The sequence shown here is derived from an EMBL/GenBank/DDBJ whole genome shotgun (WGS) entry which is preliminary data.</text>
</comment>